<dbReference type="InterPro" id="IPR036615">
    <property type="entry name" value="Mur_ligase_C_dom_sf"/>
</dbReference>
<dbReference type="GO" id="GO:0046872">
    <property type="term" value="F:metal ion binding"/>
    <property type="evidence" value="ECO:0007669"/>
    <property type="project" value="InterPro"/>
</dbReference>
<protein>
    <submittedName>
        <fullName evidence="6">UDP-N-acetylmuramyl pentapeptide synthase/poly-gamma-glutamate capsule biosynthesis protein CapA/YwtB (Metallophosphatase superfamily)/D-alanine-D-alanine ligase-like ATP-grasp enzyme</fullName>
    </submittedName>
</protein>
<organism evidence="6 7">
    <name type="scientific">Halomonas stenophila</name>
    <dbReference type="NCBI Taxonomy" id="795312"/>
    <lineage>
        <taxon>Bacteria</taxon>
        <taxon>Pseudomonadati</taxon>
        <taxon>Pseudomonadota</taxon>
        <taxon>Gammaproteobacteria</taxon>
        <taxon>Oceanospirillales</taxon>
        <taxon>Halomonadaceae</taxon>
        <taxon>Halomonas</taxon>
    </lineage>
</organism>
<name>A0A7W5ERX0_9GAMM</name>
<dbReference type="Pfam" id="PF02786">
    <property type="entry name" value="CPSase_L_D2"/>
    <property type="match status" value="1"/>
</dbReference>
<evidence type="ECO:0000313" key="6">
    <source>
        <dbReference type="EMBL" id="MBB3230166.1"/>
    </source>
</evidence>
<accession>A0A7W5ERX0</accession>
<gene>
    <name evidence="6" type="ORF">FHR97_001000</name>
</gene>
<comment type="caution">
    <text evidence="6">The sequence shown here is derived from an EMBL/GenBank/DDBJ whole genome shotgun (WGS) entry which is preliminary data.</text>
</comment>
<dbReference type="Gene3D" id="3.40.1190.10">
    <property type="entry name" value="Mur-like, catalytic domain"/>
    <property type="match status" value="1"/>
</dbReference>
<dbReference type="Pfam" id="PF09587">
    <property type="entry name" value="PGA_cap"/>
    <property type="match status" value="1"/>
</dbReference>
<evidence type="ECO:0000313" key="7">
    <source>
        <dbReference type="Proteomes" id="UP000518892"/>
    </source>
</evidence>
<dbReference type="SUPFAM" id="SSF53244">
    <property type="entry name" value="MurD-like peptide ligases, peptide-binding domain"/>
    <property type="match status" value="1"/>
</dbReference>
<dbReference type="EMBL" id="JACHXR010000002">
    <property type="protein sequence ID" value="MBB3230166.1"/>
    <property type="molecule type" value="Genomic_DNA"/>
</dbReference>
<dbReference type="InterPro" id="IPR005479">
    <property type="entry name" value="CPAse_ATP-bd"/>
</dbReference>
<dbReference type="InterPro" id="IPR036565">
    <property type="entry name" value="Mur-like_cat_sf"/>
</dbReference>
<dbReference type="InterPro" id="IPR051046">
    <property type="entry name" value="MurCDEF_CellWall_CoF430Synth"/>
</dbReference>
<dbReference type="PANTHER" id="PTHR43024:SF1">
    <property type="entry name" value="UDP-N-ACETYLMURAMOYL-TRIPEPTIDE--D-ALANYL-D-ALANINE LIGASE"/>
    <property type="match status" value="1"/>
</dbReference>
<evidence type="ECO:0000256" key="1">
    <source>
        <dbReference type="ARBA" id="ARBA00022598"/>
    </source>
</evidence>
<keyword evidence="2 4" id="KW-0547">Nucleotide-binding</keyword>
<dbReference type="Gene3D" id="3.90.190.20">
    <property type="entry name" value="Mur ligase, C-terminal domain"/>
    <property type="match status" value="1"/>
</dbReference>
<dbReference type="GO" id="GO:0016881">
    <property type="term" value="F:acid-amino acid ligase activity"/>
    <property type="evidence" value="ECO:0007669"/>
    <property type="project" value="InterPro"/>
</dbReference>
<dbReference type="CDD" id="cd07381">
    <property type="entry name" value="MPP_CapA"/>
    <property type="match status" value="1"/>
</dbReference>
<sequence length="1218" mass="134228">MAVLNEHFDYEDIREYLDGQLNKFSSPVHLRIQSEKLRNLNAFMIAAEFQRRGHFVVWEKKSRFEVIDLEPRLSFSFSHLRGYSRGAISLLRDKAVFKRALSESGISVATGVAVPTHDKEGGRQFVAKSQTACVIKPACGHKGKGVTVGVKSDDQFDYAWDLAVKENRDESDILIEDQFSGGVEARFLVVGGKCVSVCRRIPPIVVGDGVKTVDELIEEKNAEKRKSPGQVIRQIKLDEHRVGLIKAQGFSLDDVPERGTYVLIDHKAGASTGADTLEISDLVHPDYLRIAEHVSRVAKNIPVLGVDIISKSFSGVPTRESYIVLEGNIAPGLSGHCYPSYGNPKNIVSPIVDHALSLSRSKSLRSLPACNLVERPLSQGAFTSFSEACEEWLDGSVDMTDKSMSFKLGHDVRCSELAKRVYEHNRSGESLVFFEKPPVTTKALTVTFCGDTSLGYYYLEKSKRKYAEAYERLQDNPISFFDGVRPLIDGSDEVIVNLETVLSHAPGAPIEGKEYPGCDDPDVTIEVLKELGVTAVTLANNHTMDYGPDKMLAMIEKLKSHGIAVIGAGRNLEEARKPYHIQMNAEDGVKNLYIFNGMRSTRRYMGYGFFAKKDKPGIASTSFKAMSREIQKVKSADPDGIIIVCPHWQGIDYQDTSEKHREWSRAIIDAGADHVVAHGSHKADAVETYRGGKIFHSIGNFVFNSPGRYKAKQAEPYSFVVSLTVDEMLRSSIRSEKICTDNKRTGFKTYVVDEVDRSNEAPEKEKSFSGMDYCLQKMRNGNALVVVDDNWSKGRRVHSGQHGKDDHEIIEKAKRSNVREIIASREFDGEGIPVKYVENTLQYFLDAGKSARRKFKGKVLAVTGSAGKSSTVLMLSHVLRSMGFSVLSTDSNHNTIYGISALLSNLNDDYDFCVVEAALSGFYRYENHVGKLISPDVSIITSIDVSQPELIESSEKTAYYKSKIYEGLGKEGGAVYCNNTKHSQHLAFMANAFSNNPVSYGDDDSTVSLKHFDVNAGGSGKVLCSIDDEIIEYTIPTPSRAMAYNSLAVLSACKALGLNLAEAATSLASSPKEKRVLDFYSGALFGKNIEFVDDTKNATINSVKEVLKVLSAKKVTGKKIFVLGRLVHLGEHERNIYSEIAALLDEFTPDLVIGLGDEVKPAMAGLDGLVFHGILQDTDELMGELSTLVEDGDLVAIKGSSRGTGIRKTADRVISEIR</sequence>
<dbReference type="Gene3D" id="3.30.470.20">
    <property type="entry name" value="ATP-grasp fold, B domain"/>
    <property type="match status" value="1"/>
</dbReference>
<dbReference type="InterPro" id="IPR029052">
    <property type="entry name" value="Metallo-depent_PP-like"/>
</dbReference>
<dbReference type="AlphaFoldDB" id="A0A7W5ERX0"/>
<dbReference type="SMART" id="SM00854">
    <property type="entry name" value="PGA_cap"/>
    <property type="match status" value="1"/>
</dbReference>
<dbReference type="SUPFAM" id="SSF56059">
    <property type="entry name" value="Glutathione synthetase ATP-binding domain-like"/>
    <property type="match status" value="1"/>
</dbReference>
<feature type="domain" description="ATP-grasp" evidence="5">
    <location>
        <begin position="98"/>
        <end position="356"/>
    </location>
</feature>
<dbReference type="Pfam" id="PF02875">
    <property type="entry name" value="Mur_ligase_C"/>
    <property type="match status" value="1"/>
</dbReference>
<dbReference type="InterPro" id="IPR013221">
    <property type="entry name" value="Mur_ligase_cen"/>
</dbReference>
<dbReference type="Pfam" id="PF08245">
    <property type="entry name" value="Mur_ligase_M"/>
    <property type="match status" value="1"/>
</dbReference>
<evidence type="ECO:0000259" key="5">
    <source>
        <dbReference type="PROSITE" id="PS50975"/>
    </source>
</evidence>
<dbReference type="InterPro" id="IPR013815">
    <property type="entry name" value="ATP_grasp_subdomain_1"/>
</dbReference>
<dbReference type="SUPFAM" id="SSF53623">
    <property type="entry name" value="MurD-like peptide ligases, catalytic domain"/>
    <property type="match status" value="1"/>
</dbReference>
<dbReference type="InterPro" id="IPR004101">
    <property type="entry name" value="Mur_ligase_C"/>
</dbReference>
<dbReference type="Gene3D" id="3.30.1490.20">
    <property type="entry name" value="ATP-grasp fold, A domain"/>
    <property type="match status" value="1"/>
</dbReference>
<dbReference type="SUPFAM" id="SSF56300">
    <property type="entry name" value="Metallo-dependent phosphatases"/>
    <property type="match status" value="1"/>
</dbReference>
<dbReference type="PANTHER" id="PTHR43024">
    <property type="entry name" value="UDP-N-ACETYLMURAMOYL-TRIPEPTIDE--D-ALANYL-D-ALANINE LIGASE"/>
    <property type="match status" value="1"/>
</dbReference>
<evidence type="ECO:0000256" key="3">
    <source>
        <dbReference type="ARBA" id="ARBA00022840"/>
    </source>
</evidence>
<keyword evidence="3 4" id="KW-0067">ATP-binding</keyword>
<dbReference type="RefSeq" id="WP_183382668.1">
    <property type="nucleotide sequence ID" value="NZ_JACHXR010000002.1"/>
</dbReference>
<evidence type="ECO:0000256" key="2">
    <source>
        <dbReference type="ARBA" id="ARBA00022741"/>
    </source>
</evidence>
<reference evidence="6 7" key="1">
    <citation type="submission" date="2020-08" db="EMBL/GenBank/DDBJ databases">
        <title>Genomic Encyclopedia of Type Strains, Phase III (KMG-III): the genomes of soil and plant-associated and newly described type strains.</title>
        <authorList>
            <person name="Whitman W."/>
        </authorList>
    </citation>
    <scope>NUCLEOTIDE SEQUENCE [LARGE SCALE GENOMIC DNA]</scope>
    <source>
        <strain evidence="6 7">CECT 7744</strain>
    </source>
</reference>
<keyword evidence="1 6" id="KW-0436">Ligase</keyword>
<dbReference type="GO" id="GO:0005524">
    <property type="term" value="F:ATP binding"/>
    <property type="evidence" value="ECO:0007669"/>
    <property type="project" value="UniProtKB-UniRule"/>
</dbReference>
<dbReference type="Gene3D" id="3.60.21.10">
    <property type="match status" value="1"/>
</dbReference>
<keyword evidence="7" id="KW-1185">Reference proteome</keyword>
<evidence type="ECO:0000256" key="4">
    <source>
        <dbReference type="PROSITE-ProRule" id="PRU00409"/>
    </source>
</evidence>
<dbReference type="Proteomes" id="UP000518892">
    <property type="component" value="Unassembled WGS sequence"/>
</dbReference>
<dbReference type="InterPro" id="IPR019079">
    <property type="entry name" value="Capsule_synth_CapA"/>
</dbReference>
<proteinExistence type="predicted"/>
<dbReference type="PROSITE" id="PS50975">
    <property type="entry name" value="ATP_GRASP"/>
    <property type="match status" value="1"/>
</dbReference>
<dbReference type="InterPro" id="IPR011761">
    <property type="entry name" value="ATP-grasp"/>
</dbReference>